<feature type="compositionally biased region" description="Low complexity" evidence="3">
    <location>
        <begin position="7"/>
        <end position="29"/>
    </location>
</feature>
<dbReference type="PROSITE" id="PS50089">
    <property type="entry name" value="ZF_RING_2"/>
    <property type="match status" value="1"/>
</dbReference>
<keyword evidence="1" id="KW-0863">Zinc-finger</keyword>
<dbReference type="OrthoDB" id="6105938at2759"/>
<evidence type="ECO:0000313" key="6">
    <source>
        <dbReference type="Proteomes" id="UP000799118"/>
    </source>
</evidence>
<dbReference type="InterPro" id="IPR013083">
    <property type="entry name" value="Znf_RING/FYVE/PHD"/>
</dbReference>
<dbReference type="AlphaFoldDB" id="A0A6A4IC12"/>
<feature type="compositionally biased region" description="Basic and acidic residues" evidence="3">
    <location>
        <begin position="64"/>
        <end position="73"/>
    </location>
</feature>
<feature type="region of interest" description="Disordered" evidence="3">
    <location>
        <begin position="1"/>
        <end position="81"/>
    </location>
</feature>
<dbReference type="SUPFAM" id="SSF57850">
    <property type="entry name" value="RING/U-box"/>
    <property type="match status" value="1"/>
</dbReference>
<feature type="domain" description="RING-type" evidence="4">
    <location>
        <begin position="162"/>
        <end position="222"/>
    </location>
</feature>
<organism evidence="5 6">
    <name type="scientific">Gymnopus androsaceus JB14</name>
    <dbReference type="NCBI Taxonomy" id="1447944"/>
    <lineage>
        <taxon>Eukaryota</taxon>
        <taxon>Fungi</taxon>
        <taxon>Dikarya</taxon>
        <taxon>Basidiomycota</taxon>
        <taxon>Agaricomycotina</taxon>
        <taxon>Agaricomycetes</taxon>
        <taxon>Agaricomycetidae</taxon>
        <taxon>Agaricales</taxon>
        <taxon>Marasmiineae</taxon>
        <taxon>Omphalotaceae</taxon>
        <taxon>Gymnopus</taxon>
    </lineage>
</organism>
<keyword evidence="2" id="KW-0175">Coiled coil</keyword>
<dbReference type="PANTHER" id="PTHR15898">
    <property type="entry name" value="BIFUNCTIONAL APOPTOSIS REGULATOR"/>
    <property type="match status" value="1"/>
</dbReference>
<feature type="coiled-coil region" evidence="2">
    <location>
        <begin position="90"/>
        <end position="152"/>
    </location>
</feature>
<keyword evidence="6" id="KW-1185">Reference proteome</keyword>
<dbReference type="GO" id="GO:0008270">
    <property type="term" value="F:zinc ion binding"/>
    <property type="evidence" value="ECO:0007669"/>
    <property type="project" value="UniProtKB-KW"/>
</dbReference>
<dbReference type="GO" id="GO:0061630">
    <property type="term" value="F:ubiquitin protein ligase activity"/>
    <property type="evidence" value="ECO:0007669"/>
    <property type="project" value="TreeGrafter"/>
</dbReference>
<dbReference type="Pfam" id="PF26609">
    <property type="entry name" value="DUF8191"/>
    <property type="match status" value="1"/>
</dbReference>
<feature type="compositionally biased region" description="Acidic residues" evidence="3">
    <location>
        <begin position="321"/>
        <end position="361"/>
    </location>
</feature>
<dbReference type="InterPro" id="IPR001841">
    <property type="entry name" value="Znf_RING"/>
</dbReference>
<dbReference type="GO" id="GO:0005634">
    <property type="term" value="C:nucleus"/>
    <property type="evidence" value="ECO:0007669"/>
    <property type="project" value="TreeGrafter"/>
</dbReference>
<evidence type="ECO:0000313" key="5">
    <source>
        <dbReference type="EMBL" id="KAE9406275.1"/>
    </source>
</evidence>
<dbReference type="EMBL" id="ML769403">
    <property type="protein sequence ID" value="KAE9406275.1"/>
    <property type="molecule type" value="Genomic_DNA"/>
</dbReference>
<feature type="region of interest" description="Disordered" evidence="3">
    <location>
        <begin position="313"/>
        <end position="363"/>
    </location>
</feature>
<proteinExistence type="predicted"/>
<dbReference type="PANTHER" id="PTHR15898:SF13">
    <property type="entry name" value="BIFUNCTIONAL APOPTOSIS REGULATOR"/>
    <property type="match status" value="1"/>
</dbReference>
<reference evidence="5" key="1">
    <citation type="journal article" date="2019" name="Environ. Microbiol.">
        <title>Fungal ecological strategies reflected in gene transcription - a case study of two litter decomposers.</title>
        <authorList>
            <person name="Barbi F."/>
            <person name="Kohler A."/>
            <person name="Barry K."/>
            <person name="Baskaran P."/>
            <person name="Daum C."/>
            <person name="Fauchery L."/>
            <person name="Ihrmark K."/>
            <person name="Kuo A."/>
            <person name="LaButti K."/>
            <person name="Lipzen A."/>
            <person name="Morin E."/>
            <person name="Grigoriev I.V."/>
            <person name="Henrissat B."/>
            <person name="Lindahl B."/>
            <person name="Martin F."/>
        </authorList>
    </citation>
    <scope>NUCLEOTIDE SEQUENCE</scope>
    <source>
        <strain evidence="5">JB14</strain>
    </source>
</reference>
<keyword evidence="1" id="KW-0862">Zinc</keyword>
<keyword evidence="1" id="KW-0479">Metal-binding</keyword>
<name>A0A6A4IC12_9AGAR</name>
<protein>
    <recommendedName>
        <fullName evidence="4">RING-type domain-containing protein</fullName>
    </recommendedName>
</protein>
<dbReference type="Pfam" id="PF13923">
    <property type="entry name" value="zf-C3HC4_2"/>
    <property type="match status" value="1"/>
</dbReference>
<dbReference type="InterPro" id="IPR058504">
    <property type="entry name" value="DUF8191"/>
</dbReference>
<gene>
    <name evidence="5" type="ORF">BT96DRAFT_934283</name>
</gene>
<evidence type="ECO:0000259" key="4">
    <source>
        <dbReference type="PROSITE" id="PS50089"/>
    </source>
</evidence>
<evidence type="ECO:0000256" key="2">
    <source>
        <dbReference type="SAM" id="Coils"/>
    </source>
</evidence>
<evidence type="ECO:0000256" key="1">
    <source>
        <dbReference type="PROSITE-ProRule" id="PRU00175"/>
    </source>
</evidence>
<evidence type="ECO:0000256" key="3">
    <source>
        <dbReference type="SAM" id="MobiDB-lite"/>
    </source>
</evidence>
<sequence length="503" mass="56604">MSMAKLSVGNRSSKSSNNSGSVRQSTSSNDIDILSDAGQRVKYSPPTQKSSRPSTPAAPAPPLPKKDRGKDRQSGSAEMSFAGPLAAAEFERLKKENELLKSSLSEQRKAVKKHAKKIEELKAEVISGKATRDEQEAQNQLLKSKHSRKEELLKTIETSLTCHICMDLLSKPFSLSPCGHTFCLRDLQDWFRKAPPTEEDMDLDTEDPEYIKFRPKHCPACRAAIKNRPLPAFLVRDIVDTLQKAKASGDVAGATLTHRSSSPYISEDPWEGIFPNDSELEEADAEDEGEVMGFGVLYDSDSEMDILEEESYYDSNGERMELEEEEEASVIGDEEEAEMESGEEDPADEEEEDDYSDDGDDIPYVVPQWEPPLYNTPEGSVNQPHLLRRGCPPWLSTTYRIRYSHNNGLILHLNSLDPEDVGVLPYGSTGRMHRLFVGWNIHNEDDVLSEAGARLFVTHTLEEYRHNRHRFSVHERPSGFMDVHVLVRADRVTEYGTTDSEIW</sequence>
<dbReference type="Proteomes" id="UP000799118">
    <property type="component" value="Unassembled WGS sequence"/>
</dbReference>
<dbReference type="Gene3D" id="3.30.40.10">
    <property type="entry name" value="Zinc/RING finger domain, C3HC4 (zinc finger)"/>
    <property type="match status" value="1"/>
</dbReference>
<accession>A0A6A4IC12</accession>
<dbReference type="GO" id="GO:0043161">
    <property type="term" value="P:proteasome-mediated ubiquitin-dependent protein catabolic process"/>
    <property type="evidence" value="ECO:0007669"/>
    <property type="project" value="TreeGrafter"/>
</dbReference>